<organism evidence="1 2">
    <name type="scientific">Cellulomonas biazotea</name>
    <dbReference type="NCBI Taxonomy" id="1709"/>
    <lineage>
        <taxon>Bacteria</taxon>
        <taxon>Bacillati</taxon>
        <taxon>Actinomycetota</taxon>
        <taxon>Actinomycetes</taxon>
        <taxon>Micrococcales</taxon>
        <taxon>Cellulomonadaceae</taxon>
        <taxon>Cellulomonas</taxon>
    </lineage>
</organism>
<evidence type="ECO:0000313" key="2">
    <source>
        <dbReference type="Proteomes" id="UP000289954"/>
    </source>
</evidence>
<evidence type="ECO:0000313" key="1">
    <source>
        <dbReference type="EMBL" id="GCE76845.1"/>
    </source>
</evidence>
<comment type="caution">
    <text evidence="1">The sequence shown here is derived from an EMBL/GenBank/DDBJ whole genome shotgun (WGS) entry which is preliminary data.</text>
</comment>
<dbReference type="AlphaFoldDB" id="A0A402DRX6"/>
<name>A0A402DRX6_9CELL</name>
<keyword evidence="2" id="KW-1185">Reference proteome</keyword>
<accession>A0A402DRX6</accession>
<dbReference type="Proteomes" id="UP000289954">
    <property type="component" value="Unassembled WGS sequence"/>
</dbReference>
<reference evidence="1 2" key="1">
    <citation type="submission" date="2019-01" db="EMBL/GenBank/DDBJ databases">
        <title>Draft genome sequence of Cellulomonas takizawaensis strain TKZ-21.</title>
        <authorList>
            <person name="Yamamura H."/>
            <person name="Hayashi T."/>
            <person name="Hamada M."/>
            <person name="Serisawa Y."/>
            <person name="Matsuyama K."/>
            <person name="Nakagawa Y."/>
            <person name="Otoguro M."/>
            <person name="Yanagida F."/>
            <person name="Hayakawa M."/>
        </authorList>
    </citation>
    <scope>NUCLEOTIDE SEQUENCE [LARGE SCALE GENOMIC DNA]</scope>
    <source>
        <strain evidence="1 2">NBRC12680</strain>
    </source>
</reference>
<dbReference type="EMBL" id="BIMR01000139">
    <property type="protein sequence ID" value="GCE76845.1"/>
    <property type="molecule type" value="Genomic_DNA"/>
</dbReference>
<gene>
    <name evidence="1" type="ORF">CBZ_19010</name>
</gene>
<proteinExistence type="predicted"/>
<sequence length="156" mass="16059">MARADAARANRRRRRDRSSRCLAAIGVLGAGALLTACGGDPLAGQGGLGLRDRCEAGLPEPAGTVMHACNDGEGRGTFLADLDAGRYDLVALCDGADDVTVVLDPVAPLTDPAVADCVTGPDPTTVEIGTLDEDVVTELSLTQHGDGDVAFFVVRR</sequence>
<protein>
    <submittedName>
        <fullName evidence="1">Uncharacterized protein</fullName>
    </submittedName>
</protein>